<feature type="domain" description="Major facilitator superfamily (MFS) profile" evidence="9">
    <location>
        <begin position="297"/>
        <end position="680"/>
    </location>
</feature>
<dbReference type="InterPro" id="IPR020846">
    <property type="entry name" value="MFS_dom"/>
</dbReference>
<keyword evidence="4" id="KW-1003">Cell membrane</keyword>
<feature type="transmembrane region" description="Helical" evidence="8">
    <location>
        <begin position="628"/>
        <end position="651"/>
    </location>
</feature>
<accession>A0A3M4LYP8</accession>
<dbReference type="PANTHER" id="PTHR43271:SF1">
    <property type="entry name" value="INNER MEMBRANE TRANSPORT PROTEIN YNFM"/>
    <property type="match status" value="1"/>
</dbReference>
<comment type="subcellular location">
    <subcellularLocation>
        <location evidence="1">Cell membrane</location>
        <topology evidence="1">Multi-pass membrane protein</topology>
    </subcellularLocation>
</comment>
<dbReference type="Pfam" id="PF07690">
    <property type="entry name" value="MFS_1"/>
    <property type="match status" value="1"/>
</dbReference>
<feature type="transmembrane region" description="Helical" evidence="8">
    <location>
        <begin position="422"/>
        <end position="443"/>
    </location>
</feature>
<dbReference type="SUPFAM" id="SSF103473">
    <property type="entry name" value="MFS general substrate transporter"/>
    <property type="match status" value="1"/>
</dbReference>
<keyword evidence="5 8" id="KW-0812">Transmembrane</keyword>
<evidence type="ECO:0000256" key="2">
    <source>
        <dbReference type="ARBA" id="ARBA00008335"/>
    </source>
</evidence>
<dbReference type="Gene3D" id="1.20.1250.20">
    <property type="entry name" value="MFS general substrate transporter like domains"/>
    <property type="match status" value="1"/>
</dbReference>
<name>A0A3M4LYP8_PSECI</name>
<comment type="caution">
    <text evidence="10">The sequence shown here is derived from an EMBL/GenBank/DDBJ whole genome shotgun (WGS) entry which is preliminary data.</text>
</comment>
<reference evidence="10 11" key="1">
    <citation type="submission" date="2018-08" db="EMBL/GenBank/DDBJ databases">
        <title>Recombination of ecologically and evolutionarily significant loci maintains genetic cohesion in the Pseudomonas syringae species complex.</title>
        <authorList>
            <person name="Dillon M."/>
            <person name="Thakur S."/>
            <person name="Almeida R.N.D."/>
            <person name="Weir B.S."/>
            <person name="Guttman D.S."/>
        </authorList>
    </citation>
    <scope>NUCLEOTIDE SEQUENCE [LARGE SCALE GENOMIC DNA]</scope>
    <source>
        <strain evidence="10 11">ICMP 3353</strain>
    </source>
</reference>
<feature type="transmembrane region" description="Helical" evidence="8">
    <location>
        <begin position="367"/>
        <end position="386"/>
    </location>
</feature>
<feature type="transmembrane region" description="Helical" evidence="8">
    <location>
        <begin position="657"/>
        <end position="675"/>
    </location>
</feature>
<dbReference type="PANTHER" id="PTHR43271">
    <property type="entry name" value="BLL2771 PROTEIN"/>
    <property type="match status" value="1"/>
</dbReference>
<dbReference type="InterPro" id="IPR036259">
    <property type="entry name" value="MFS_trans_sf"/>
</dbReference>
<feature type="transmembrane region" description="Helical" evidence="8">
    <location>
        <begin position="392"/>
        <end position="413"/>
    </location>
</feature>
<dbReference type="Proteomes" id="UP000277236">
    <property type="component" value="Unassembled WGS sequence"/>
</dbReference>
<dbReference type="InterPro" id="IPR011701">
    <property type="entry name" value="MFS"/>
</dbReference>
<evidence type="ECO:0000259" key="9">
    <source>
        <dbReference type="PROSITE" id="PS50850"/>
    </source>
</evidence>
<keyword evidence="7 8" id="KW-0472">Membrane</keyword>
<evidence type="ECO:0000256" key="4">
    <source>
        <dbReference type="ARBA" id="ARBA00022475"/>
    </source>
</evidence>
<dbReference type="GO" id="GO:0005886">
    <property type="term" value="C:plasma membrane"/>
    <property type="evidence" value="ECO:0007669"/>
    <property type="project" value="UniProtKB-SubCell"/>
</dbReference>
<evidence type="ECO:0000313" key="11">
    <source>
        <dbReference type="Proteomes" id="UP000277236"/>
    </source>
</evidence>
<gene>
    <name evidence="10" type="ORF">ALQ04_05378</name>
</gene>
<feature type="transmembrane region" description="Helical" evidence="8">
    <location>
        <begin position="335"/>
        <end position="355"/>
    </location>
</feature>
<proteinExistence type="inferred from homology"/>
<evidence type="ECO:0000256" key="8">
    <source>
        <dbReference type="SAM" id="Phobius"/>
    </source>
</evidence>
<sequence length="685" mass="75046">MGNQRTEPGLSGQIQYLGVQAAAIGAREEYERLGGQRRHVQTLLTAQRQGMIRAQNRDQRLAQQLEGHQRVRQCQRAHDADLYRLFFQAFSHVLAGHFLQGQMHVWISLAKGENRLRDAGSERRRRGEADFQFPKFTQLGSPRHISGLVDLRQHSPRLFEKQPAGFTQFDTPVGTVEQTRAQFMLQHLDLLAQRWLGNPQRLRGAPEMQLFGNRNEVTQMAQFHEASIKSFYISNRSNNILDGMIQALYAFFITCLPPCPEVIVNPVVAPLSTEPQPLAVEATVPAGDRYIEKNTPAFTRTVLALFAGGFATFALLYCVQPMMPLLSREFSINAAQSSLILSVATAMLALGLLITGPISDRLGRKSVMVLALFCAAIFTIASALMPSWQGVLVTRALVGLSLSGLAAVAMTYLSEEIHPMHLGLAMGLYIGGSAVGGMSGRLITGVMIDYVSWHSAMLVVGGLALVAAAVFWRILPESRNFQPRSLHPRSLLDGFVLQFRDAGLPLLFLLAFLLMGAFVTLFNYIGYRLLSEPYNLSQAVVGVFSVVYLSGIYSSAKIGSLGDRLGRRKVLWAIILMMLIGLLLTLFSPLAVVIVGVLIFTFGFFGAHSLASSWVGRRAVKARGQATSLYLFCYYAGSSVAGTGGGVFWHYAGWNGIGLFIGLLLLVALAVALQLSKLQPLAAKV</sequence>
<dbReference type="PROSITE" id="PS00216">
    <property type="entry name" value="SUGAR_TRANSPORT_1"/>
    <property type="match status" value="1"/>
</dbReference>
<feature type="transmembrane region" description="Helical" evidence="8">
    <location>
        <begin position="539"/>
        <end position="558"/>
    </location>
</feature>
<evidence type="ECO:0000313" key="10">
    <source>
        <dbReference type="EMBL" id="RMQ46623.1"/>
    </source>
</evidence>
<feature type="transmembrane region" description="Helical" evidence="8">
    <location>
        <begin position="455"/>
        <end position="475"/>
    </location>
</feature>
<comment type="similarity">
    <text evidence="2">Belongs to the major facilitator superfamily.</text>
</comment>
<dbReference type="AlphaFoldDB" id="A0A3M4LYP8"/>
<dbReference type="InterPro" id="IPR005829">
    <property type="entry name" value="Sugar_transporter_CS"/>
</dbReference>
<dbReference type="CDD" id="cd17324">
    <property type="entry name" value="MFS_NepI_like"/>
    <property type="match status" value="1"/>
</dbReference>
<evidence type="ECO:0000256" key="1">
    <source>
        <dbReference type="ARBA" id="ARBA00004651"/>
    </source>
</evidence>
<dbReference type="AntiFam" id="ANF00185">
    <property type="entry name" value="Shadow ORF (opposite ybhD)"/>
</dbReference>
<protein>
    <submittedName>
        <fullName evidence="10">Major facilitator super protein</fullName>
    </submittedName>
</protein>
<dbReference type="PROSITE" id="PS50850">
    <property type="entry name" value="MFS"/>
    <property type="match status" value="1"/>
</dbReference>
<evidence type="ECO:0000256" key="3">
    <source>
        <dbReference type="ARBA" id="ARBA00022448"/>
    </source>
</evidence>
<keyword evidence="6 8" id="KW-1133">Transmembrane helix</keyword>
<evidence type="ECO:0000256" key="6">
    <source>
        <dbReference type="ARBA" id="ARBA00022989"/>
    </source>
</evidence>
<feature type="transmembrane region" description="Helical" evidence="8">
    <location>
        <begin position="570"/>
        <end position="587"/>
    </location>
</feature>
<organism evidence="10 11">
    <name type="scientific">Pseudomonas cichorii</name>
    <dbReference type="NCBI Taxonomy" id="36746"/>
    <lineage>
        <taxon>Bacteria</taxon>
        <taxon>Pseudomonadati</taxon>
        <taxon>Pseudomonadota</taxon>
        <taxon>Gammaproteobacteria</taxon>
        <taxon>Pseudomonadales</taxon>
        <taxon>Pseudomonadaceae</taxon>
        <taxon>Pseudomonas</taxon>
    </lineage>
</organism>
<dbReference type="GO" id="GO:0022857">
    <property type="term" value="F:transmembrane transporter activity"/>
    <property type="evidence" value="ECO:0007669"/>
    <property type="project" value="InterPro"/>
</dbReference>
<evidence type="ECO:0000256" key="5">
    <source>
        <dbReference type="ARBA" id="ARBA00022692"/>
    </source>
</evidence>
<feature type="transmembrane region" description="Helical" evidence="8">
    <location>
        <begin position="302"/>
        <end position="323"/>
    </location>
</feature>
<evidence type="ECO:0000256" key="7">
    <source>
        <dbReference type="ARBA" id="ARBA00023136"/>
    </source>
</evidence>
<keyword evidence="3" id="KW-0813">Transport</keyword>
<feature type="transmembrane region" description="Helical" evidence="8">
    <location>
        <begin position="593"/>
        <end position="616"/>
    </location>
</feature>
<feature type="transmembrane region" description="Helical" evidence="8">
    <location>
        <begin position="506"/>
        <end position="527"/>
    </location>
</feature>
<dbReference type="EMBL" id="RBRE01000041">
    <property type="protein sequence ID" value="RMQ46623.1"/>
    <property type="molecule type" value="Genomic_DNA"/>
</dbReference>